<organism evidence="4 5">
    <name type="scientific">Stackebrandtia albiflava</name>
    <dbReference type="NCBI Taxonomy" id="406432"/>
    <lineage>
        <taxon>Bacteria</taxon>
        <taxon>Bacillati</taxon>
        <taxon>Actinomycetota</taxon>
        <taxon>Actinomycetes</taxon>
        <taxon>Glycomycetales</taxon>
        <taxon>Glycomycetaceae</taxon>
        <taxon>Stackebrandtia</taxon>
    </lineage>
</organism>
<evidence type="ECO:0000256" key="3">
    <source>
        <dbReference type="SAM" id="SignalP"/>
    </source>
</evidence>
<keyword evidence="5" id="KW-1185">Reference proteome</keyword>
<reference evidence="4 5" key="1">
    <citation type="journal article" date="2013" name="Stand. Genomic Sci.">
        <title>Genomic Encyclopedia of Type Strains, Phase I: The one thousand microbial genomes (KMG-I) project.</title>
        <authorList>
            <person name="Kyrpides N.C."/>
            <person name="Woyke T."/>
            <person name="Eisen J.A."/>
            <person name="Garrity G."/>
            <person name="Lilburn T.G."/>
            <person name="Beck B.J."/>
            <person name="Whitman W.B."/>
            <person name="Hugenholtz P."/>
            <person name="Klenk H.P."/>
        </authorList>
    </citation>
    <scope>NUCLEOTIDE SEQUENCE [LARGE SCALE GENOMIC DNA]</scope>
    <source>
        <strain evidence="4 5">DSM 45044</strain>
    </source>
</reference>
<keyword evidence="2" id="KW-0472">Membrane</keyword>
<feature type="compositionally biased region" description="Low complexity" evidence="1">
    <location>
        <begin position="191"/>
        <end position="208"/>
    </location>
</feature>
<feature type="compositionally biased region" description="Low complexity" evidence="1">
    <location>
        <begin position="119"/>
        <end position="150"/>
    </location>
</feature>
<keyword evidence="2" id="KW-0812">Transmembrane</keyword>
<dbReference type="OrthoDB" id="5184941at2"/>
<feature type="region of interest" description="Disordered" evidence="1">
    <location>
        <begin position="119"/>
        <end position="214"/>
    </location>
</feature>
<comment type="caution">
    <text evidence="4">The sequence shown here is derived from an EMBL/GenBank/DDBJ whole genome shotgun (WGS) entry which is preliminary data.</text>
</comment>
<feature type="chain" id="PRO_5022212729" evidence="3">
    <location>
        <begin position="21"/>
        <end position="255"/>
    </location>
</feature>
<dbReference type="EMBL" id="VLLL01000006">
    <property type="protein sequence ID" value="TWJ11607.1"/>
    <property type="molecule type" value="Genomic_DNA"/>
</dbReference>
<dbReference type="RefSeq" id="WP_147137952.1">
    <property type="nucleotide sequence ID" value="NZ_BAABIJ010000002.1"/>
</dbReference>
<proteinExistence type="predicted"/>
<protein>
    <submittedName>
        <fullName evidence="4">Uncharacterized protein</fullName>
    </submittedName>
</protein>
<keyword evidence="2" id="KW-1133">Transmembrane helix</keyword>
<name>A0A562V1C8_9ACTN</name>
<evidence type="ECO:0000256" key="2">
    <source>
        <dbReference type="SAM" id="Phobius"/>
    </source>
</evidence>
<gene>
    <name evidence="4" type="ORF">LX16_2333</name>
</gene>
<evidence type="ECO:0000313" key="4">
    <source>
        <dbReference type="EMBL" id="TWJ11607.1"/>
    </source>
</evidence>
<dbReference type="Proteomes" id="UP000321617">
    <property type="component" value="Unassembled WGS sequence"/>
</dbReference>
<feature type="transmembrane region" description="Helical" evidence="2">
    <location>
        <begin position="225"/>
        <end position="247"/>
    </location>
</feature>
<accession>A0A562V1C8</accession>
<keyword evidence="3" id="KW-0732">Signal</keyword>
<evidence type="ECO:0000256" key="1">
    <source>
        <dbReference type="SAM" id="MobiDB-lite"/>
    </source>
</evidence>
<dbReference type="AlphaFoldDB" id="A0A562V1C8"/>
<evidence type="ECO:0000313" key="5">
    <source>
        <dbReference type="Proteomes" id="UP000321617"/>
    </source>
</evidence>
<sequence>MAAVAAAVTVGMMSSGNAFAEGEGDSVVFNGHCGLVGLGLAHESKPDKSELSVTEGDEVTFVNNLGTDATLFLGKQEIEVPEDDEYTTTLSASSEALMAPDCPAKLSERAETVTVTVTAAPATSDDQGSNGNGSPSTGDTGDTTGTGDDSALGVPDDGDQPPLDATDPAAKDQVPAPDGEKDDDGTSSGEEAVGTDTGDTAGTDETATNVEAVDSSTIEQTGASGVLALLATVCLVGVAVAAIRTLMTQRAAARG</sequence>
<feature type="signal peptide" evidence="3">
    <location>
        <begin position="1"/>
        <end position="20"/>
    </location>
</feature>